<keyword evidence="2" id="KW-1185">Reference proteome</keyword>
<dbReference type="Proteomes" id="UP000799437">
    <property type="component" value="Unassembled WGS sequence"/>
</dbReference>
<dbReference type="AlphaFoldDB" id="A0A6A6VYT7"/>
<name>A0A6A6VYT7_9PEZI</name>
<dbReference type="GeneID" id="54486743"/>
<protein>
    <submittedName>
        <fullName evidence="1">Uncharacterized protein</fullName>
    </submittedName>
</protein>
<accession>A0A6A6VYT7</accession>
<organism evidence="1 2">
    <name type="scientific">Pseudovirgaria hyperparasitica</name>
    <dbReference type="NCBI Taxonomy" id="470096"/>
    <lineage>
        <taxon>Eukaryota</taxon>
        <taxon>Fungi</taxon>
        <taxon>Dikarya</taxon>
        <taxon>Ascomycota</taxon>
        <taxon>Pezizomycotina</taxon>
        <taxon>Dothideomycetes</taxon>
        <taxon>Dothideomycetes incertae sedis</taxon>
        <taxon>Acrospermales</taxon>
        <taxon>Acrospermaceae</taxon>
        <taxon>Pseudovirgaria</taxon>
    </lineage>
</organism>
<evidence type="ECO:0000313" key="1">
    <source>
        <dbReference type="EMBL" id="KAF2755443.1"/>
    </source>
</evidence>
<dbReference type="EMBL" id="ML996577">
    <property type="protein sequence ID" value="KAF2755443.1"/>
    <property type="molecule type" value="Genomic_DNA"/>
</dbReference>
<gene>
    <name evidence="1" type="ORF">EJ05DRAFT_488211</name>
</gene>
<dbReference type="RefSeq" id="XP_033597894.1">
    <property type="nucleotide sequence ID" value="XM_033745689.1"/>
</dbReference>
<proteinExistence type="predicted"/>
<reference evidence="1" key="1">
    <citation type="journal article" date="2020" name="Stud. Mycol.">
        <title>101 Dothideomycetes genomes: a test case for predicting lifestyles and emergence of pathogens.</title>
        <authorList>
            <person name="Haridas S."/>
            <person name="Albert R."/>
            <person name="Binder M."/>
            <person name="Bloem J."/>
            <person name="Labutti K."/>
            <person name="Salamov A."/>
            <person name="Andreopoulos B."/>
            <person name="Baker S."/>
            <person name="Barry K."/>
            <person name="Bills G."/>
            <person name="Bluhm B."/>
            <person name="Cannon C."/>
            <person name="Castanera R."/>
            <person name="Culley D."/>
            <person name="Daum C."/>
            <person name="Ezra D."/>
            <person name="Gonzalez J."/>
            <person name="Henrissat B."/>
            <person name="Kuo A."/>
            <person name="Liang C."/>
            <person name="Lipzen A."/>
            <person name="Lutzoni F."/>
            <person name="Magnuson J."/>
            <person name="Mondo S."/>
            <person name="Nolan M."/>
            <person name="Ohm R."/>
            <person name="Pangilinan J."/>
            <person name="Park H.-J."/>
            <person name="Ramirez L."/>
            <person name="Alfaro M."/>
            <person name="Sun H."/>
            <person name="Tritt A."/>
            <person name="Yoshinaga Y."/>
            <person name="Zwiers L.-H."/>
            <person name="Turgeon B."/>
            <person name="Goodwin S."/>
            <person name="Spatafora J."/>
            <person name="Crous P."/>
            <person name="Grigoriev I."/>
        </authorList>
    </citation>
    <scope>NUCLEOTIDE SEQUENCE</scope>
    <source>
        <strain evidence="1">CBS 121739</strain>
    </source>
</reference>
<sequence>MEFDTSNLSAIAAADIQLKTILALIRDILTAIDLHAINRVPGSQRLKHDPRWQQVLQDISTITTHLSNNVLRTDQHRIHKLNYLIRLLHYILVFDSWISESDFVGYNIIKTGYGRHSTIQEAFMTFRFDRKVPASKAVESALSISELRTIAIIDLHFEEVYLNGGYRSELPKELTGAAIQLAQGIVA</sequence>
<evidence type="ECO:0000313" key="2">
    <source>
        <dbReference type="Proteomes" id="UP000799437"/>
    </source>
</evidence>